<organism evidence="1 2">
    <name type="scientific">Olea europaea subsp. europaea</name>
    <dbReference type="NCBI Taxonomy" id="158383"/>
    <lineage>
        <taxon>Eukaryota</taxon>
        <taxon>Viridiplantae</taxon>
        <taxon>Streptophyta</taxon>
        <taxon>Embryophyta</taxon>
        <taxon>Tracheophyta</taxon>
        <taxon>Spermatophyta</taxon>
        <taxon>Magnoliopsida</taxon>
        <taxon>eudicotyledons</taxon>
        <taxon>Gunneridae</taxon>
        <taxon>Pentapetalae</taxon>
        <taxon>asterids</taxon>
        <taxon>lamiids</taxon>
        <taxon>Lamiales</taxon>
        <taxon>Oleaceae</taxon>
        <taxon>Oleeae</taxon>
        <taxon>Olea</taxon>
    </lineage>
</organism>
<proteinExistence type="predicted"/>
<name>A0A8S0PXF1_OLEEU</name>
<dbReference type="AlphaFoldDB" id="A0A8S0PXF1"/>
<dbReference type="Pfam" id="PF01190">
    <property type="entry name" value="Pollen_Ole_e_1"/>
    <property type="match status" value="1"/>
</dbReference>
<dbReference type="EMBL" id="CACTIH010000314">
    <property type="protein sequence ID" value="CAA2959282.1"/>
    <property type="molecule type" value="Genomic_DNA"/>
</dbReference>
<evidence type="ECO:0000313" key="2">
    <source>
        <dbReference type="Proteomes" id="UP000594638"/>
    </source>
</evidence>
<comment type="caution">
    <text evidence="1">The sequence shown here is derived from an EMBL/GenBank/DDBJ whole genome shotgun (WGS) entry which is preliminary data.</text>
</comment>
<gene>
    <name evidence="1" type="ORF">OLEA9_A049137</name>
</gene>
<evidence type="ECO:0008006" key="3">
    <source>
        <dbReference type="Google" id="ProtNLM"/>
    </source>
</evidence>
<reference evidence="1 2" key="1">
    <citation type="submission" date="2019-12" db="EMBL/GenBank/DDBJ databases">
        <authorList>
            <person name="Alioto T."/>
            <person name="Alioto T."/>
            <person name="Gomez Garrido J."/>
        </authorList>
    </citation>
    <scope>NUCLEOTIDE SEQUENCE [LARGE SCALE GENOMIC DNA]</scope>
</reference>
<accession>A0A8S0PXF1</accession>
<keyword evidence="2" id="KW-1185">Reference proteome</keyword>
<dbReference type="OrthoDB" id="1104395at2759"/>
<dbReference type="Gramene" id="OE9A049137T1">
    <property type="protein sequence ID" value="OE9A049137C1"/>
    <property type="gene ID" value="OE9A049137"/>
</dbReference>
<protein>
    <recommendedName>
        <fullName evidence="3">Pollen Ole e 1 allergen and extensin family protein</fullName>
    </recommendedName>
</protein>
<evidence type="ECO:0000313" key="1">
    <source>
        <dbReference type="EMBL" id="CAA2959282.1"/>
    </source>
</evidence>
<sequence>MFSSLCIHIVPVSASMENSQVIVALFLTLVLARVDLSTSHVVKGSVTCLDCKPHSDLSGIQVLVKCDKVKKLAIATTQEDGTFDAELPSNGSTPPNSLNCLAKILGGPHQLYTSRKDSVSMIVKPNGVKFYSTSEPLNFYKSCPSSRNYDGKCVTKNMEFGSSKTVDLPVPREWGIAPTSYYAPFIPIIGVP</sequence>
<dbReference type="Proteomes" id="UP000594638">
    <property type="component" value="Unassembled WGS sequence"/>
</dbReference>